<reference evidence="2" key="1">
    <citation type="submission" date="2020-08" db="EMBL/GenBank/DDBJ databases">
        <title>Pontibacter sp. SD6 16S ribosomal RNA gene Genome sequencing and assembly.</title>
        <authorList>
            <person name="Kang M."/>
        </authorList>
    </citation>
    <scope>NUCLEOTIDE SEQUENCE</scope>
    <source>
        <strain evidence="2">SD6</strain>
    </source>
</reference>
<keyword evidence="3" id="KW-1185">Reference proteome</keyword>
<gene>
    <name evidence="2" type="ORF">H8S84_10290</name>
</gene>
<keyword evidence="1" id="KW-1133">Transmembrane helix</keyword>
<organism evidence="2 3">
    <name type="scientific">Pontibacter cellulosilyticus</name>
    <dbReference type="NCBI Taxonomy" id="1720253"/>
    <lineage>
        <taxon>Bacteria</taxon>
        <taxon>Pseudomonadati</taxon>
        <taxon>Bacteroidota</taxon>
        <taxon>Cytophagia</taxon>
        <taxon>Cytophagales</taxon>
        <taxon>Hymenobacteraceae</taxon>
        <taxon>Pontibacter</taxon>
    </lineage>
</organism>
<feature type="transmembrane region" description="Helical" evidence="1">
    <location>
        <begin position="37"/>
        <end position="57"/>
    </location>
</feature>
<protein>
    <submittedName>
        <fullName evidence="2">Uncharacterized protein</fullName>
    </submittedName>
</protein>
<dbReference type="Proteomes" id="UP000603640">
    <property type="component" value="Unassembled WGS sequence"/>
</dbReference>
<accession>A0A923N5Y6</accession>
<proteinExistence type="predicted"/>
<dbReference type="EMBL" id="JACRVF010000002">
    <property type="protein sequence ID" value="MBC5993223.1"/>
    <property type="molecule type" value="Genomic_DNA"/>
</dbReference>
<evidence type="ECO:0000313" key="2">
    <source>
        <dbReference type="EMBL" id="MBC5993223.1"/>
    </source>
</evidence>
<dbReference type="RefSeq" id="WP_187067226.1">
    <property type="nucleotide sequence ID" value="NZ_JACRVF010000002.1"/>
</dbReference>
<comment type="caution">
    <text evidence="2">The sequence shown here is derived from an EMBL/GenBank/DDBJ whole genome shotgun (WGS) entry which is preliminary data.</text>
</comment>
<evidence type="ECO:0000313" key="3">
    <source>
        <dbReference type="Proteomes" id="UP000603640"/>
    </source>
</evidence>
<name>A0A923N5Y6_9BACT</name>
<evidence type="ECO:0000256" key="1">
    <source>
        <dbReference type="SAM" id="Phobius"/>
    </source>
</evidence>
<sequence>MKPQIDTKYRTERLLEWEVQSLSGKYGTFSLSKKSTWVSLGIIFLVIFVSSFIMPFFPPRYGWGNWSPPKTLDDYESRVSSFLIVIPLILLIGLAYLIIRNTIDLNLGIKRTANFKVTDVIDLGGFKILILNEWRLFILRNKDNQFNTVAKGQVMNIKRTGTYRLISYYVRDEEVFFEEQKRKLDTHNS</sequence>
<keyword evidence="1" id="KW-0812">Transmembrane</keyword>
<dbReference type="AlphaFoldDB" id="A0A923N5Y6"/>
<keyword evidence="1" id="KW-0472">Membrane</keyword>
<feature type="transmembrane region" description="Helical" evidence="1">
    <location>
        <begin position="77"/>
        <end position="99"/>
    </location>
</feature>